<dbReference type="InterPro" id="IPR056884">
    <property type="entry name" value="NPHP3-like_N"/>
</dbReference>
<sequence>MAVISSRSGLGQAVDLEVIESNKETFSSNKVSQKGDRSPQWNESFIFSTRPGDVLFIDVVCKHNDPNEDHVLGVTTLELLKCKRNERQDFPLVHPRKDDLPIRGFISMMVKVAKPKKICECDECNTKRLQSIFYDASAIMDSVSPEQFETIDPAWTQLLTSLGTFASIAEKVAELDSRAKLAVSAMTFAFKIVLEQVHRDAKIEELIRIIDDLYRFFLESKPMEKIALFKDTLQRILTQTAECAYFIATYRKLKHFVQRAVVNVVSNADSMISKFEVAFGELKIELILGTALQTAVVSFRILQKIESVENLLYLNNLPKLKAINWDSGKVCARGTRQNIIDDVVRWASASSPKETAQESRIYLLSGPQGCGKSAIAHTVAQAFHQQGRLGASVFLNGDAGEADSQRVCSSIAFELSGYDPTIRSQMADLLKADHSLAWADIGRQFPDLIVKATRNLLLIGPVLIVLDGLYEGLVPSEQHRLITALSLHCASLPPNFRILMTTRPHDSVMGTLKQAAHCHIHEIGFDDEGSMLDTSSYISQCLRSLFEKKPKLGEHYSAEELHDQFVTRAMGLHLWVSTINQALLSCGDGMEVSILSRVLSLRTPLSKEDTMDDLFRAIIGVIPYPNLAISTILGTFIKSTKPLSLSVLRQVAGDPFKDNECIVDIMRGLGCIIEKGRGREGTLLYGIHPSLEDFLTNDARCGDTGIVINPSLRNRSMAEACLDELNVSLKQNILCLDNVMALNEEIHDLSERIEKHIPQSLHYACLHWVPHRKRYPA</sequence>
<feature type="domain" description="C2" evidence="2">
    <location>
        <begin position="1"/>
        <end position="92"/>
    </location>
</feature>
<evidence type="ECO:0000259" key="2">
    <source>
        <dbReference type="PROSITE" id="PS50004"/>
    </source>
</evidence>
<dbReference type="PANTHER" id="PTHR10039">
    <property type="entry name" value="AMELOGENIN"/>
    <property type="match status" value="1"/>
</dbReference>
<dbReference type="InterPro" id="IPR027417">
    <property type="entry name" value="P-loop_NTPase"/>
</dbReference>
<accession>A0A8H8CH40</accession>
<reference evidence="3" key="1">
    <citation type="submission" date="2021-02" db="EMBL/GenBank/DDBJ databases">
        <title>Psilocybe cubensis genome.</title>
        <authorList>
            <person name="Mckernan K.J."/>
            <person name="Crawford S."/>
            <person name="Trippe A."/>
            <person name="Kane L.T."/>
            <person name="Mclaughlin S."/>
        </authorList>
    </citation>
    <scope>NUCLEOTIDE SEQUENCE [LARGE SCALE GENOMIC DNA]</scope>
    <source>
        <strain evidence="3">MGC-MH-2018</strain>
    </source>
</reference>
<dbReference type="AlphaFoldDB" id="A0A8H8CH40"/>
<dbReference type="SUPFAM" id="SSF49562">
    <property type="entry name" value="C2 domain (Calcium/lipid-binding domain, CaLB)"/>
    <property type="match status" value="1"/>
</dbReference>
<dbReference type="InterPro" id="IPR035892">
    <property type="entry name" value="C2_domain_sf"/>
</dbReference>
<keyword evidence="1" id="KW-0677">Repeat</keyword>
<dbReference type="InterPro" id="IPR000008">
    <property type="entry name" value="C2_dom"/>
</dbReference>
<dbReference type="Pfam" id="PF24883">
    <property type="entry name" value="NPHP3_N"/>
    <property type="match status" value="1"/>
</dbReference>
<evidence type="ECO:0000256" key="1">
    <source>
        <dbReference type="ARBA" id="ARBA00022737"/>
    </source>
</evidence>
<dbReference type="Pfam" id="PF00168">
    <property type="entry name" value="C2"/>
    <property type="match status" value="1"/>
</dbReference>
<gene>
    <name evidence="3" type="ORF">JR316_010407</name>
</gene>
<dbReference type="Gene3D" id="2.60.40.150">
    <property type="entry name" value="C2 domain"/>
    <property type="match status" value="1"/>
</dbReference>
<dbReference type="PROSITE" id="PS50004">
    <property type="entry name" value="C2"/>
    <property type="match status" value="1"/>
</dbReference>
<comment type="caution">
    <text evidence="3">The sequence shown here is derived from an EMBL/GenBank/DDBJ whole genome shotgun (WGS) entry which is preliminary data.</text>
</comment>
<protein>
    <recommendedName>
        <fullName evidence="2">C2 domain-containing protein</fullName>
    </recommendedName>
</protein>
<name>A0A8H8CH40_PSICU</name>
<dbReference type="EMBL" id="JAFIQS010000011">
    <property type="protein sequence ID" value="KAG5164765.1"/>
    <property type="molecule type" value="Genomic_DNA"/>
</dbReference>
<dbReference type="SUPFAM" id="SSF52540">
    <property type="entry name" value="P-loop containing nucleoside triphosphate hydrolases"/>
    <property type="match status" value="1"/>
</dbReference>
<dbReference type="Gene3D" id="3.40.50.300">
    <property type="entry name" value="P-loop containing nucleotide triphosphate hydrolases"/>
    <property type="match status" value="1"/>
</dbReference>
<proteinExistence type="predicted"/>
<organism evidence="3">
    <name type="scientific">Psilocybe cubensis</name>
    <name type="common">Psychedelic mushroom</name>
    <name type="synonym">Stropharia cubensis</name>
    <dbReference type="NCBI Taxonomy" id="181762"/>
    <lineage>
        <taxon>Eukaryota</taxon>
        <taxon>Fungi</taxon>
        <taxon>Dikarya</taxon>
        <taxon>Basidiomycota</taxon>
        <taxon>Agaricomycotina</taxon>
        <taxon>Agaricomycetes</taxon>
        <taxon>Agaricomycetidae</taxon>
        <taxon>Agaricales</taxon>
        <taxon>Agaricineae</taxon>
        <taxon>Strophariaceae</taxon>
        <taxon>Psilocybe</taxon>
    </lineage>
</organism>
<evidence type="ECO:0000313" key="3">
    <source>
        <dbReference type="EMBL" id="KAG5164765.1"/>
    </source>
</evidence>
<dbReference type="PANTHER" id="PTHR10039:SF17">
    <property type="entry name" value="FUNGAL STAND N-TERMINAL GOODBYE DOMAIN-CONTAINING PROTEIN-RELATED"/>
    <property type="match status" value="1"/>
</dbReference>
<dbReference type="CDD" id="cd00030">
    <property type="entry name" value="C2"/>
    <property type="match status" value="1"/>
</dbReference>